<dbReference type="PROSITE" id="PS50011">
    <property type="entry name" value="PROTEIN_KINASE_DOM"/>
    <property type="match status" value="1"/>
</dbReference>
<keyword evidence="3" id="KW-0808">Transferase</keyword>
<protein>
    <recommendedName>
        <fullName evidence="1">non-specific serine/threonine protein kinase</fullName>
        <ecNumber evidence="1">2.7.11.1</ecNumber>
    </recommendedName>
</protein>
<keyword evidence="2" id="KW-0723">Serine/threonine-protein kinase</keyword>
<evidence type="ECO:0000256" key="6">
    <source>
        <dbReference type="ARBA" id="ARBA00022840"/>
    </source>
</evidence>
<comment type="catalytic activity">
    <reaction evidence="8">
        <text>L-seryl-[protein] + ATP = O-phospho-L-seryl-[protein] + ADP + H(+)</text>
        <dbReference type="Rhea" id="RHEA:17989"/>
        <dbReference type="Rhea" id="RHEA-COMP:9863"/>
        <dbReference type="Rhea" id="RHEA-COMP:11604"/>
        <dbReference type="ChEBI" id="CHEBI:15378"/>
        <dbReference type="ChEBI" id="CHEBI:29999"/>
        <dbReference type="ChEBI" id="CHEBI:30616"/>
        <dbReference type="ChEBI" id="CHEBI:83421"/>
        <dbReference type="ChEBI" id="CHEBI:456216"/>
        <dbReference type="EC" id="2.7.11.1"/>
    </reaction>
</comment>
<dbReference type="GO" id="GO:0050684">
    <property type="term" value="P:regulation of mRNA processing"/>
    <property type="evidence" value="ECO:0007669"/>
    <property type="project" value="TreeGrafter"/>
</dbReference>
<feature type="binding site" evidence="9">
    <location>
        <position position="965"/>
    </location>
    <ligand>
        <name>ATP</name>
        <dbReference type="ChEBI" id="CHEBI:30616"/>
    </ligand>
</feature>
<comment type="caution">
    <text evidence="13">The sequence shown here is derived from an EMBL/GenBank/DDBJ whole genome shotgun (WGS) entry which is preliminary data.</text>
</comment>
<reference evidence="13 14" key="1">
    <citation type="journal article" date="2019" name="PLoS ONE">
        <title>Comparative genome analysis indicates high evolutionary potential of pathogenicity genes in Colletotrichum tanaceti.</title>
        <authorList>
            <person name="Lelwala R.V."/>
            <person name="Korhonen P.K."/>
            <person name="Young N.D."/>
            <person name="Scott J.B."/>
            <person name="Ades P.A."/>
            <person name="Gasser R.B."/>
            <person name="Taylor P.W.J."/>
        </authorList>
    </citation>
    <scope>NUCLEOTIDE SEQUENCE [LARGE SCALE GENOMIC DNA]</scope>
    <source>
        <strain evidence="13">BRIP57314</strain>
    </source>
</reference>
<accession>A0A4U6X093</accession>
<dbReference type="Gene3D" id="1.10.510.10">
    <property type="entry name" value="Transferase(Phosphotransferase) domain 1"/>
    <property type="match status" value="1"/>
</dbReference>
<keyword evidence="6 9" id="KW-0067">ATP-binding</keyword>
<evidence type="ECO:0000259" key="11">
    <source>
        <dbReference type="PROSITE" id="PS50011"/>
    </source>
</evidence>
<dbReference type="PROSITE" id="PS00107">
    <property type="entry name" value="PROTEIN_KINASE_ATP"/>
    <property type="match status" value="1"/>
</dbReference>
<dbReference type="InterPro" id="IPR017441">
    <property type="entry name" value="Protein_kinase_ATP_BS"/>
</dbReference>
<feature type="region of interest" description="Disordered" evidence="10">
    <location>
        <begin position="465"/>
        <end position="484"/>
    </location>
</feature>
<evidence type="ECO:0000256" key="9">
    <source>
        <dbReference type="PROSITE-ProRule" id="PRU10141"/>
    </source>
</evidence>
<organism evidence="13 14">
    <name type="scientific">Colletotrichum tanaceti</name>
    <dbReference type="NCBI Taxonomy" id="1306861"/>
    <lineage>
        <taxon>Eukaryota</taxon>
        <taxon>Fungi</taxon>
        <taxon>Dikarya</taxon>
        <taxon>Ascomycota</taxon>
        <taxon>Pezizomycotina</taxon>
        <taxon>Sordariomycetes</taxon>
        <taxon>Hypocreomycetidae</taxon>
        <taxon>Glomerellales</taxon>
        <taxon>Glomerellaceae</taxon>
        <taxon>Colletotrichum</taxon>
        <taxon>Colletotrichum destructivum species complex</taxon>
    </lineage>
</organism>
<proteinExistence type="predicted"/>
<feature type="compositionally biased region" description="Basic and acidic residues" evidence="10">
    <location>
        <begin position="25"/>
        <end position="34"/>
    </location>
</feature>
<feature type="compositionally biased region" description="Basic and acidic residues" evidence="10">
    <location>
        <begin position="1233"/>
        <end position="1258"/>
    </location>
</feature>
<feature type="region of interest" description="Disordered" evidence="10">
    <location>
        <begin position="23"/>
        <end position="45"/>
    </location>
</feature>
<evidence type="ECO:0000256" key="5">
    <source>
        <dbReference type="ARBA" id="ARBA00022777"/>
    </source>
</evidence>
<evidence type="ECO:0000256" key="8">
    <source>
        <dbReference type="ARBA" id="ARBA00048679"/>
    </source>
</evidence>
<evidence type="ECO:0000256" key="4">
    <source>
        <dbReference type="ARBA" id="ARBA00022741"/>
    </source>
</evidence>
<keyword evidence="4 9" id="KW-0547">Nucleotide-binding</keyword>
<dbReference type="SUPFAM" id="SSF81383">
    <property type="entry name" value="F-box domain"/>
    <property type="match status" value="1"/>
</dbReference>
<dbReference type="SMART" id="SM00220">
    <property type="entry name" value="S_TKc"/>
    <property type="match status" value="1"/>
</dbReference>
<dbReference type="SUPFAM" id="SSF56112">
    <property type="entry name" value="Protein kinase-like (PK-like)"/>
    <property type="match status" value="1"/>
</dbReference>
<dbReference type="EMBL" id="PJEX01000738">
    <property type="protein sequence ID" value="TKW48760.1"/>
    <property type="molecule type" value="Genomic_DNA"/>
</dbReference>
<dbReference type="PROSITE" id="PS50181">
    <property type="entry name" value="FBOX"/>
    <property type="match status" value="1"/>
</dbReference>
<feature type="region of interest" description="Disordered" evidence="10">
    <location>
        <begin position="845"/>
        <end position="864"/>
    </location>
</feature>
<dbReference type="GO" id="GO:0000245">
    <property type="term" value="P:spliceosomal complex assembly"/>
    <property type="evidence" value="ECO:0007669"/>
    <property type="project" value="TreeGrafter"/>
</dbReference>
<feature type="region of interest" description="Disordered" evidence="10">
    <location>
        <begin position="1227"/>
        <end position="1261"/>
    </location>
</feature>
<dbReference type="PANTHER" id="PTHR47634:SF9">
    <property type="entry name" value="PROTEIN KINASE DOMAIN-CONTAINING PROTEIN-RELATED"/>
    <property type="match status" value="1"/>
</dbReference>
<evidence type="ECO:0000259" key="12">
    <source>
        <dbReference type="PROSITE" id="PS50181"/>
    </source>
</evidence>
<dbReference type="Gene3D" id="3.30.200.20">
    <property type="entry name" value="Phosphorylase Kinase, domain 1"/>
    <property type="match status" value="1"/>
</dbReference>
<keyword evidence="14" id="KW-1185">Reference proteome</keyword>
<feature type="domain" description="Protein kinase" evidence="11">
    <location>
        <begin position="936"/>
        <end position="1318"/>
    </location>
</feature>
<dbReference type="GO" id="GO:0004674">
    <property type="term" value="F:protein serine/threonine kinase activity"/>
    <property type="evidence" value="ECO:0007669"/>
    <property type="project" value="UniProtKB-KW"/>
</dbReference>
<evidence type="ECO:0000256" key="2">
    <source>
        <dbReference type="ARBA" id="ARBA00022527"/>
    </source>
</evidence>
<dbReference type="EC" id="2.7.11.1" evidence="1"/>
<feature type="compositionally biased region" description="Acidic residues" evidence="10">
    <location>
        <begin position="823"/>
        <end position="836"/>
    </location>
</feature>
<dbReference type="PANTHER" id="PTHR47634">
    <property type="entry name" value="PROTEIN KINASE DOMAIN-CONTAINING PROTEIN-RELATED"/>
    <property type="match status" value="1"/>
</dbReference>
<dbReference type="Pfam" id="PF00069">
    <property type="entry name" value="Pkinase"/>
    <property type="match status" value="1"/>
</dbReference>
<keyword evidence="5 13" id="KW-0418">Kinase</keyword>
<dbReference type="InterPro" id="IPR051334">
    <property type="entry name" value="SRPK"/>
</dbReference>
<dbReference type="GO" id="GO:0005524">
    <property type="term" value="F:ATP binding"/>
    <property type="evidence" value="ECO:0007669"/>
    <property type="project" value="UniProtKB-UniRule"/>
</dbReference>
<dbReference type="InterPro" id="IPR011009">
    <property type="entry name" value="Kinase-like_dom_sf"/>
</dbReference>
<dbReference type="InterPro" id="IPR000719">
    <property type="entry name" value="Prot_kinase_dom"/>
</dbReference>
<dbReference type="InterPro" id="IPR036047">
    <property type="entry name" value="F-box-like_dom_sf"/>
</dbReference>
<evidence type="ECO:0000256" key="3">
    <source>
        <dbReference type="ARBA" id="ARBA00022679"/>
    </source>
</evidence>
<evidence type="ECO:0000256" key="7">
    <source>
        <dbReference type="ARBA" id="ARBA00047899"/>
    </source>
</evidence>
<feature type="region of interest" description="Disordered" evidence="10">
    <location>
        <begin position="819"/>
        <end position="840"/>
    </location>
</feature>
<evidence type="ECO:0000313" key="13">
    <source>
        <dbReference type="EMBL" id="TKW48760.1"/>
    </source>
</evidence>
<evidence type="ECO:0000313" key="14">
    <source>
        <dbReference type="Proteomes" id="UP000310108"/>
    </source>
</evidence>
<dbReference type="STRING" id="1306861.A0A4U6X093"/>
<feature type="compositionally biased region" description="Acidic residues" evidence="10">
    <location>
        <begin position="35"/>
        <end position="45"/>
    </location>
</feature>
<dbReference type="InterPro" id="IPR001810">
    <property type="entry name" value="F-box_dom"/>
</dbReference>
<name>A0A4U6X093_9PEZI</name>
<feature type="domain" description="F-box" evidence="12">
    <location>
        <begin position="244"/>
        <end position="291"/>
    </location>
</feature>
<gene>
    <name evidence="13" type="primary">spk-1</name>
    <name evidence="13" type="ORF">CTA1_11960</name>
</gene>
<comment type="catalytic activity">
    <reaction evidence="7">
        <text>L-threonyl-[protein] + ATP = O-phospho-L-threonyl-[protein] + ADP + H(+)</text>
        <dbReference type="Rhea" id="RHEA:46608"/>
        <dbReference type="Rhea" id="RHEA-COMP:11060"/>
        <dbReference type="Rhea" id="RHEA-COMP:11605"/>
        <dbReference type="ChEBI" id="CHEBI:15378"/>
        <dbReference type="ChEBI" id="CHEBI:30013"/>
        <dbReference type="ChEBI" id="CHEBI:30616"/>
        <dbReference type="ChEBI" id="CHEBI:61977"/>
        <dbReference type="ChEBI" id="CHEBI:456216"/>
        <dbReference type="EC" id="2.7.11.1"/>
    </reaction>
</comment>
<dbReference type="Proteomes" id="UP000310108">
    <property type="component" value="Unassembled WGS sequence"/>
</dbReference>
<evidence type="ECO:0000256" key="1">
    <source>
        <dbReference type="ARBA" id="ARBA00012513"/>
    </source>
</evidence>
<sequence>MSGKRDYRCAICGGPFRSNIALRSRSRDGEHQEGPGDDDDLPQEWDYDGFDPSHYHREDVEWLEKARILAFNSTAGVGTTRAFVSGVGDIGPRSGHVAIGDGGDDPSAPDYPLMEYSCYSDTCQHGPAFPFHPCCYELLLLNFSEQHGVPAAQLDKDLLYNVMFGLMTPSGEDALFLDLDYGMPVDRAFDPKPGGHRDPVTVIPLIGAAAAGTFYDLSPYAAMRPPVDVQEYSSAVGSAPPVGPDALARLPLEVVTLIASFLDTRSVFRLIETSATAFSAVVRNRCFWKRHLQAWYRWYFEWQAVLLRDTDPFLRQADLMQVAFRLDRLGEPALISDMIMTNRRRIWGVCDQLARRYLSRRRSQQRDSARLPAPGGDVMGSVRCGRLAVVRPRPAGARLDLVDAYWVRSAEDHIHGHPRVFEALFDAEDGLVGLSLAPVGQRRHFGRHAVDGLGVDRGEVQAAQGCGRSAKDAVDTRPSPPVNETRRFWKHTADIAPGQAIKGLILHLQGTNAHQTHGVSWTVQPPSKTIGPIIPTYICGLTIVYLDGETALLGSAGDPRAPGNLCHRPLLVPEASPSSTTQFELVGMMGQTLGEIGEEVLASLALLYASRPVRGASLDVGDGESWTAHHNPLAAHLWKDSSATVRGDWVWEHDRWLALNTLPLRSHADTIPKEMLLWARTPSEIHVHDLKRLSGWLAPRLVGDMSSDDMYELCGLRAEYGSSRATEVIGMTEIDGRSWPEDELVHFEIDGGGGEFVDEIGMASASGEPSSLYMRTNRGREVVFARPSSAREAASCRRARISPAGGSVVGVVLAFGRPGGWDVETEDGDDDDDEDEGHPFDTEVRAVSEPDGQPYPAHSSRPPLTIWKSTRSTVHCLASSFGGSDRARSRYQSRFSTMPPEEPIEYDWIDGVECLGLYEPGGYHPVMIDTLLHGRYRIVDKLGFGGYSTVWLAHDVQLQRYVAVKVSISGPSLPRRESAILRALSAATATPTPSAVGGAAIGACDAIPCILDEFEIRGPNGTHACYAVAPAQGNLREASFSRLFPIDVARALAAKLALAVYFVHSQGIVHGDIHLRNVLVKLPSSFDDLSVDQFRHKFGEPETAPIRRVDGGPLPPDVPTHAVTPLYLGKKAQDFALDDARGLILGDFGEAFAPAAEQRLGRHCNTPVAKRAPETLFEPDAPVSYPSDIWSLGLAMWEILGMRALFGESETRDEVAAQQIDVLGSRGFPPAWARERDGPPPRGKEGTPRRPATGDRETWPPLDDAFEEFVQKHRRRRATAGVFGEQETRAVLGLMRGMLAFRPEDRLTIREVLGSEWMVKWAMPGLERG</sequence>
<evidence type="ECO:0000256" key="10">
    <source>
        <dbReference type="SAM" id="MobiDB-lite"/>
    </source>
</evidence>